<dbReference type="SUPFAM" id="SSF52980">
    <property type="entry name" value="Restriction endonuclease-like"/>
    <property type="match status" value="1"/>
</dbReference>
<dbReference type="PANTHER" id="PTHR34039:SF1">
    <property type="entry name" value="UPF0102 PROTEIN YRAN"/>
    <property type="match status" value="1"/>
</dbReference>
<dbReference type="InterPro" id="IPR003509">
    <property type="entry name" value="UPF0102_YraN-like"/>
</dbReference>
<gene>
    <name evidence="3" type="ORF">ROA7450_00988</name>
</gene>
<keyword evidence="4" id="KW-1185">Reference proteome</keyword>
<dbReference type="PANTHER" id="PTHR34039">
    <property type="entry name" value="UPF0102 PROTEIN YRAN"/>
    <property type="match status" value="1"/>
</dbReference>
<dbReference type="EMBL" id="FWFX01000002">
    <property type="protein sequence ID" value="SLN24309.1"/>
    <property type="molecule type" value="Genomic_DNA"/>
</dbReference>
<sequence length="136" mass="15078">MPKSQPKPNCATIEARAQRTGATAFLAGFTAEDQVAAVYQRRGATIQKRRWQGQGGEIDLIVQEGDVFVFVEVKKARSFQAAAARLHPRQMRRIYGAASEYLELLPKGELTSSRFDCAVVDVQGHIKVIENAFGHF</sequence>
<dbReference type="Proteomes" id="UP000193061">
    <property type="component" value="Unassembled WGS sequence"/>
</dbReference>
<accession>A0A1X6YKT0</accession>
<evidence type="ECO:0000313" key="3">
    <source>
        <dbReference type="EMBL" id="SLN24309.1"/>
    </source>
</evidence>
<dbReference type="Pfam" id="PF02021">
    <property type="entry name" value="UPF0102"/>
    <property type="match status" value="1"/>
</dbReference>
<dbReference type="GO" id="GO:0003676">
    <property type="term" value="F:nucleic acid binding"/>
    <property type="evidence" value="ECO:0007669"/>
    <property type="project" value="InterPro"/>
</dbReference>
<dbReference type="InterPro" id="IPR011856">
    <property type="entry name" value="tRNA_endonuc-like_dom_sf"/>
</dbReference>
<dbReference type="AlphaFoldDB" id="A0A1X6YKT0"/>
<organism evidence="3 4">
    <name type="scientific">Roseovarius albus</name>
    <dbReference type="NCBI Taxonomy" id="1247867"/>
    <lineage>
        <taxon>Bacteria</taxon>
        <taxon>Pseudomonadati</taxon>
        <taxon>Pseudomonadota</taxon>
        <taxon>Alphaproteobacteria</taxon>
        <taxon>Rhodobacterales</taxon>
        <taxon>Roseobacteraceae</taxon>
        <taxon>Roseovarius</taxon>
    </lineage>
</organism>
<dbReference type="OrthoDB" id="9812968at2"/>
<dbReference type="InterPro" id="IPR011335">
    <property type="entry name" value="Restrct_endonuc-II-like"/>
</dbReference>
<reference evidence="3 4" key="1">
    <citation type="submission" date="2017-03" db="EMBL/GenBank/DDBJ databases">
        <authorList>
            <person name="Afonso C.L."/>
            <person name="Miller P.J."/>
            <person name="Scott M.A."/>
            <person name="Spackman E."/>
            <person name="Goraichik I."/>
            <person name="Dimitrov K.M."/>
            <person name="Suarez D.L."/>
            <person name="Swayne D.E."/>
        </authorList>
    </citation>
    <scope>NUCLEOTIDE SEQUENCE [LARGE SCALE GENOMIC DNA]</scope>
    <source>
        <strain evidence="3 4">CECT 7450</strain>
    </source>
</reference>
<dbReference type="Gene3D" id="3.40.1350.10">
    <property type="match status" value="1"/>
</dbReference>
<evidence type="ECO:0000256" key="2">
    <source>
        <dbReference type="HAMAP-Rule" id="MF_00048"/>
    </source>
</evidence>
<proteinExistence type="inferred from homology"/>
<dbReference type="RefSeq" id="WP_085804516.1">
    <property type="nucleotide sequence ID" value="NZ_FWFX01000002.1"/>
</dbReference>
<protein>
    <recommendedName>
        <fullName evidence="2">UPF0102 protein ROA7450_00988</fullName>
    </recommendedName>
</protein>
<name>A0A1X6YKT0_9RHOB</name>
<dbReference type="HAMAP" id="MF_00048">
    <property type="entry name" value="UPF0102"/>
    <property type="match status" value="1"/>
</dbReference>
<evidence type="ECO:0000313" key="4">
    <source>
        <dbReference type="Proteomes" id="UP000193061"/>
    </source>
</evidence>
<evidence type="ECO:0000256" key="1">
    <source>
        <dbReference type="ARBA" id="ARBA00006738"/>
    </source>
</evidence>
<comment type="similarity">
    <text evidence="1 2">Belongs to the UPF0102 family.</text>
</comment>